<evidence type="ECO:0000313" key="2">
    <source>
        <dbReference type="Proteomes" id="UP000322139"/>
    </source>
</evidence>
<dbReference type="EMBL" id="VTER01000009">
    <property type="protein sequence ID" value="TYS45896.1"/>
    <property type="molecule type" value="Genomic_DNA"/>
</dbReference>
<dbReference type="Proteomes" id="UP000322139">
    <property type="component" value="Unassembled WGS sequence"/>
</dbReference>
<proteinExistence type="predicted"/>
<dbReference type="RefSeq" id="WP_148975997.1">
    <property type="nucleotide sequence ID" value="NZ_JBNIKT010000005.1"/>
</dbReference>
<comment type="caution">
    <text evidence="1">The sequence shown here is derived from an EMBL/GenBank/DDBJ whole genome shotgun (WGS) entry which is preliminary data.</text>
</comment>
<organism evidence="1 2">
    <name type="scientific">Bacillus infantis</name>
    <dbReference type="NCBI Taxonomy" id="324767"/>
    <lineage>
        <taxon>Bacteria</taxon>
        <taxon>Bacillati</taxon>
        <taxon>Bacillota</taxon>
        <taxon>Bacilli</taxon>
        <taxon>Bacillales</taxon>
        <taxon>Bacillaceae</taxon>
        <taxon>Bacillus</taxon>
    </lineage>
</organism>
<reference evidence="1 2" key="1">
    <citation type="submission" date="2019-08" db="EMBL/GenBank/DDBJ databases">
        <title>Bacillus genomes from the desert of Cuatro Cienegas, Coahuila.</title>
        <authorList>
            <person name="Olmedo-Alvarez G."/>
        </authorList>
    </citation>
    <scope>NUCLEOTIDE SEQUENCE [LARGE SCALE GENOMIC DNA]</scope>
    <source>
        <strain evidence="1 2">CH446_14T</strain>
    </source>
</reference>
<dbReference type="NCBIfam" id="NF005250">
    <property type="entry name" value="PRK06761.1"/>
    <property type="match status" value="1"/>
</dbReference>
<dbReference type="AlphaFoldDB" id="A0A5D4R7E5"/>
<accession>A0A5D4R7E5</accession>
<protein>
    <submittedName>
        <fullName evidence="1">Uncharacterized protein</fullName>
    </submittedName>
</protein>
<gene>
    <name evidence="1" type="ORF">FZD51_17770</name>
</gene>
<sequence length="281" mass="32303">MKTRLILVEGLPGFGKSTTARYTKEILDEAGLETRLFLEGNLDHPADYDGAAYAAEERMEKLLKEAGGQAELIKQFTIKKDGYYLVLYEKMKRKYPDAFPEGLLDPIIRTDIYELPMKLHMELIEASWLSFAEEANGDAVYIFECCFIQNPLTIGMIKYNEPANEIMAYVKRLGETIKELDPLLIYLEQDDPESAFRKAVKERPAEWFEGFTEYYTGQGYGLSRGWKGLEGTLKVLEARKQLELDTMKQLDLKKAVVNNSWFDPDSHKEMIRQVLKEQGVI</sequence>
<dbReference type="InterPro" id="IPR027417">
    <property type="entry name" value="P-loop_NTPase"/>
</dbReference>
<dbReference type="SUPFAM" id="SSF52540">
    <property type="entry name" value="P-loop containing nucleoside triphosphate hydrolases"/>
    <property type="match status" value="1"/>
</dbReference>
<evidence type="ECO:0000313" key="1">
    <source>
        <dbReference type="EMBL" id="TYS45896.1"/>
    </source>
</evidence>
<name>A0A5D4R7E5_9BACI</name>